<feature type="transmembrane region" description="Helical" evidence="7">
    <location>
        <begin position="87"/>
        <end position="110"/>
    </location>
</feature>
<keyword evidence="5 7" id="KW-1133">Transmembrane helix</keyword>
<dbReference type="OrthoDB" id="9806302at2"/>
<dbReference type="GO" id="GO:0015297">
    <property type="term" value="F:antiporter activity"/>
    <property type="evidence" value="ECO:0007669"/>
    <property type="project" value="InterPro"/>
</dbReference>
<dbReference type="GO" id="GO:0042910">
    <property type="term" value="F:xenobiotic transmembrane transporter activity"/>
    <property type="evidence" value="ECO:0007669"/>
    <property type="project" value="InterPro"/>
</dbReference>
<sequence>MSQPSSQFKALLQQTLPMLVGLLAIMGNQLIDNAFIGQLGEQPLAVVGYSLPVYQLIIGLQVGIGIATTACASAALGAGKTNYARQLGAIVLGLGSVLVTIVCALLWYYQETIASLLGADSSLYPLLRSYWLPWLFSCWLGALLHLGYCICRSFGQALIPGKVMVLSSIINLILDPVLIFYLDLNLAGAAWATCIAFGVGLIVIFRSILANYFLMSPVNTQVIRKGVKAITQTTLPAMLSQFLPPLSAIFVTMIIAGYGNSAIGAWGLANRLEYILIILVLALTMALPQMVGRLKGEKNYRDIKSLVKTALIFVVTVQCAFALLIWLSADLFVQVLTHEQGVQAIVQQYLMMVPISYGPLGVCMISISVCNAIGLPRTGLLISIVRLFICYLPMVWLGAELYGLTGVFIGACLGNLICGLMAWQVLSNYLNKLSSNNLELTLPAEQLGKPIAQVSGHSR</sequence>
<evidence type="ECO:0000256" key="3">
    <source>
        <dbReference type="ARBA" id="ARBA00022475"/>
    </source>
</evidence>
<dbReference type="Proteomes" id="UP000256999">
    <property type="component" value="Unassembled WGS sequence"/>
</dbReference>
<dbReference type="PANTHER" id="PTHR43549:SF3">
    <property type="entry name" value="MULTIDRUG RESISTANCE PROTEIN YPNP-RELATED"/>
    <property type="match status" value="1"/>
</dbReference>
<feature type="transmembrane region" description="Helical" evidence="7">
    <location>
        <begin position="163"/>
        <end position="182"/>
    </location>
</feature>
<comment type="subcellular location">
    <subcellularLocation>
        <location evidence="1">Cell inner membrane</location>
        <topology evidence="1">Multi-pass membrane protein</topology>
    </subcellularLocation>
</comment>
<feature type="transmembrane region" description="Helical" evidence="7">
    <location>
        <begin position="405"/>
        <end position="426"/>
    </location>
</feature>
<evidence type="ECO:0000256" key="1">
    <source>
        <dbReference type="ARBA" id="ARBA00004429"/>
    </source>
</evidence>
<feature type="transmembrane region" description="Helical" evidence="7">
    <location>
        <begin position="380"/>
        <end position="399"/>
    </location>
</feature>
<evidence type="ECO:0000256" key="6">
    <source>
        <dbReference type="ARBA" id="ARBA00023136"/>
    </source>
</evidence>
<feature type="transmembrane region" description="Helical" evidence="7">
    <location>
        <begin position="246"/>
        <end position="268"/>
    </location>
</feature>
<feature type="transmembrane region" description="Helical" evidence="7">
    <location>
        <begin position="188"/>
        <end position="214"/>
    </location>
</feature>
<dbReference type="PANTHER" id="PTHR43549">
    <property type="entry name" value="MULTIDRUG RESISTANCE PROTEIN YPNP-RELATED"/>
    <property type="match status" value="1"/>
</dbReference>
<feature type="transmembrane region" description="Helical" evidence="7">
    <location>
        <begin position="349"/>
        <end position="373"/>
    </location>
</feature>
<proteinExistence type="predicted"/>
<feature type="transmembrane region" description="Helical" evidence="7">
    <location>
        <begin position="274"/>
        <end position="294"/>
    </location>
</feature>
<organism evidence="8 9">
    <name type="scientific">Thalassotalea euphylliae</name>
    <dbReference type="NCBI Taxonomy" id="1655234"/>
    <lineage>
        <taxon>Bacteria</taxon>
        <taxon>Pseudomonadati</taxon>
        <taxon>Pseudomonadota</taxon>
        <taxon>Gammaproteobacteria</taxon>
        <taxon>Alteromonadales</taxon>
        <taxon>Colwelliaceae</taxon>
        <taxon>Thalassotalea</taxon>
    </lineage>
</organism>
<comment type="caution">
    <text evidence="8">The sequence shown here is derived from an EMBL/GenBank/DDBJ whole genome shotgun (WGS) entry which is preliminary data.</text>
</comment>
<reference evidence="8 9" key="1">
    <citation type="submission" date="2018-08" db="EMBL/GenBank/DDBJ databases">
        <title>Thalassotalea euphylliae genome.</title>
        <authorList>
            <person name="Summers S."/>
            <person name="Rice S.A."/>
            <person name="Freckelton M.L."/>
            <person name="Nedved B.T."/>
            <person name="Hadfield M.G."/>
        </authorList>
    </citation>
    <scope>NUCLEOTIDE SEQUENCE [LARGE SCALE GENOMIC DNA]</scope>
    <source>
        <strain evidence="8 9">H2</strain>
    </source>
</reference>
<dbReference type="GO" id="GO:0005886">
    <property type="term" value="C:plasma membrane"/>
    <property type="evidence" value="ECO:0007669"/>
    <property type="project" value="UniProtKB-SubCell"/>
</dbReference>
<evidence type="ECO:0000256" key="4">
    <source>
        <dbReference type="ARBA" id="ARBA00022692"/>
    </source>
</evidence>
<keyword evidence="3" id="KW-1003">Cell membrane</keyword>
<evidence type="ECO:0000256" key="7">
    <source>
        <dbReference type="SAM" id="Phobius"/>
    </source>
</evidence>
<dbReference type="AlphaFoldDB" id="A0A3E0UK52"/>
<dbReference type="InterPro" id="IPR052031">
    <property type="entry name" value="Membrane_Transporter-Flippase"/>
</dbReference>
<dbReference type="EMBL" id="QUOV01000001">
    <property type="protein sequence ID" value="REL37299.1"/>
    <property type="molecule type" value="Genomic_DNA"/>
</dbReference>
<feature type="transmembrane region" description="Helical" evidence="7">
    <location>
        <begin position="130"/>
        <end position="151"/>
    </location>
</feature>
<feature type="transmembrane region" description="Helical" evidence="7">
    <location>
        <begin position="51"/>
        <end position="75"/>
    </location>
</feature>
<gene>
    <name evidence="8" type="ORF">DXX92_04460</name>
</gene>
<dbReference type="Pfam" id="PF01554">
    <property type="entry name" value="MatE"/>
    <property type="match status" value="2"/>
</dbReference>
<name>A0A3E0UK52_9GAMM</name>
<feature type="transmembrane region" description="Helical" evidence="7">
    <location>
        <begin position="306"/>
        <end position="329"/>
    </location>
</feature>
<keyword evidence="4 7" id="KW-0812">Transmembrane</keyword>
<evidence type="ECO:0000256" key="2">
    <source>
        <dbReference type="ARBA" id="ARBA00022448"/>
    </source>
</evidence>
<evidence type="ECO:0000313" key="8">
    <source>
        <dbReference type="EMBL" id="REL37299.1"/>
    </source>
</evidence>
<dbReference type="PIRSF" id="PIRSF006603">
    <property type="entry name" value="DinF"/>
    <property type="match status" value="1"/>
</dbReference>
<dbReference type="InterPro" id="IPR002528">
    <property type="entry name" value="MATE_fam"/>
</dbReference>
<evidence type="ECO:0000256" key="5">
    <source>
        <dbReference type="ARBA" id="ARBA00022989"/>
    </source>
</evidence>
<dbReference type="NCBIfam" id="TIGR00797">
    <property type="entry name" value="matE"/>
    <property type="match status" value="1"/>
</dbReference>
<dbReference type="InterPro" id="IPR048279">
    <property type="entry name" value="MdtK-like"/>
</dbReference>
<accession>A0A3E0UK52</accession>
<evidence type="ECO:0000313" key="9">
    <source>
        <dbReference type="Proteomes" id="UP000256999"/>
    </source>
</evidence>
<keyword evidence="2" id="KW-0813">Transport</keyword>
<keyword evidence="6 7" id="KW-0472">Membrane</keyword>
<protein>
    <submittedName>
        <fullName evidence="8">MATE family efflux transporter</fullName>
    </submittedName>
</protein>